<dbReference type="InterPro" id="IPR000888">
    <property type="entry name" value="RmlC-like"/>
</dbReference>
<gene>
    <name evidence="8" type="ORF">GGR04_002066</name>
</gene>
<evidence type="ECO:0000256" key="1">
    <source>
        <dbReference type="ARBA" id="ARBA00001298"/>
    </source>
</evidence>
<feature type="active site" description="Proton donor" evidence="5">
    <location>
        <position position="133"/>
    </location>
</feature>
<evidence type="ECO:0000256" key="2">
    <source>
        <dbReference type="ARBA" id="ARBA00001997"/>
    </source>
</evidence>
<evidence type="ECO:0000256" key="6">
    <source>
        <dbReference type="PIRSR" id="PIRSR600888-3"/>
    </source>
</evidence>
<dbReference type="GO" id="GO:0005829">
    <property type="term" value="C:cytosol"/>
    <property type="evidence" value="ECO:0007669"/>
    <property type="project" value="TreeGrafter"/>
</dbReference>
<comment type="function">
    <text evidence="2 7">Catalyzes the epimerization of the C3' and C5'positions of dTDP-6-deoxy-D-xylo-4-hexulose, forming dTDP-6-deoxy-L-lyxo-4-hexulose.</text>
</comment>
<comment type="subunit">
    <text evidence="7">Homodimer.</text>
</comment>
<dbReference type="SUPFAM" id="SSF51182">
    <property type="entry name" value="RmlC-like cupins"/>
    <property type="match status" value="1"/>
</dbReference>
<name>A0A7W6EBG2_9HYPH</name>
<dbReference type="PANTHER" id="PTHR21047:SF2">
    <property type="entry name" value="THYMIDINE DIPHOSPHO-4-KETO-RHAMNOSE 3,5-EPIMERASE"/>
    <property type="match status" value="1"/>
</dbReference>
<evidence type="ECO:0000313" key="8">
    <source>
        <dbReference type="EMBL" id="MBB3998227.1"/>
    </source>
</evidence>
<dbReference type="Proteomes" id="UP000542776">
    <property type="component" value="Unassembled WGS sequence"/>
</dbReference>
<comment type="similarity">
    <text evidence="7">Belongs to the dTDP-4-dehydrorhamnose 3,5-epimerase family.</text>
</comment>
<protein>
    <recommendedName>
        <fullName evidence="4 7">dTDP-4-dehydrorhamnose 3,5-epimerase</fullName>
        <ecNumber evidence="3 7">5.1.3.13</ecNumber>
    </recommendedName>
    <alternativeName>
        <fullName evidence="7">Thymidine diphospho-4-keto-rhamnose 3,5-epimerase</fullName>
    </alternativeName>
</protein>
<proteinExistence type="inferred from homology"/>
<evidence type="ECO:0000256" key="3">
    <source>
        <dbReference type="ARBA" id="ARBA00012098"/>
    </source>
</evidence>
<feature type="site" description="Participates in a stacking interaction with the thymidine ring of dTDP-4-oxo-6-deoxyglucose" evidence="6">
    <location>
        <position position="139"/>
    </location>
</feature>
<dbReference type="InterPro" id="IPR014710">
    <property type="entry name" value="RmlC-like_jellyroll"/>
</dbReference>
<dbReference type="Pfam" id="PF00908">
    <property type="entry name" value="dTDP_sugar_isom"/>
    <property type="match status" value="1"/>
</dbReference>
<evidence type="ECO:0000256" key="5">
    <source>
        <dbReference type="PIRSR" id="PIRSR600888-1"/>
    </source>
</evidence>
<reference evidence="8 9" key="1">
    <citation type="submission" date="2020-08" db="EMBL/GenBank/DDBJ databases">
        <title>Genomic Encyclopedia of Type Strains, Phase IV (KMG-IV): sequencing the most valuable type-strain genomes for metagenomic binning, comparative biology and taxonomic classification.</title>
        <authorList>
            <person name="Goeker M."/>
        </authorList>
    </citation>
    <scope>NUCLEOTIDE SEQUENCE [LARGE SCALE GENOMIC DNA]</scope>
    <source>
        <strain evidence="8 9">DSM 102238</strain>
    </source>
</reference>
<comment type="caution">
    <text evidence="8">The sequence shown here is derived from an EMBL/GenBank/DDBJ whole genome shotgun (WGS) entry which is preliminary data.</text>
</comment>
<comment type="pathway">
    <text evidence="7">Carbohydrate biosynthesis; dTDP-L-rhamnose biosynthesis.</text>
</comment>
<evidence type="ECO:0000256" key="4">
    <source>
        <dbReference type="ARBA" id="ARBA00019595"/>
    </source>
</evidence>
<dbReference type="CDD" id="cd00438">
    <property type="entry name" value="cupin_RmlC"/>
    <property type="match status" value="1"/>
</dbReference>
<dbReference type="InterPro" id="IPR011051">
    <property type="entry name" value="RmlC_Cupin_sf"/>
</dbReference>
<dbReference type="EMBL" id="JACIEK010000004">
    <property type="protein sequence ID" value="MBB3998227.1"/>
    <property type="molecule type" value="Genomic_DNA"/>
</dbReference>
<dbReference type="GO" id="GO:0019305">
    <property type="term" value="P:dTDP-rhamnose biosynthetic process"/>
    <property type="evidence" value="ECO:0007669"/>
    <property type="project" value="UniProtKB-UniRule"/>
</dbReference>
<accession>A0A7W6EBG2</accession>
<dbReference type="UniPathway" id="UPA00124"/>
<sequence>MLDIRALEIPDVLEITPRKFGDDRGFFSETFQRDRLKAGGVAADWMQDNQSYSAEAFTLRGLHYQEPPFAQDKLVRVLRGAILDVAVDIRRGSPTYGQWVSLEVTADKFNQILVPAGFAHGFLTLVPDTEVFYKVSAPYSGAHDRSIRFDDPALGIDWPLGGRTPVLSAKDEAAPLLADVANPFVFEGAAR</sequence>
<dbReference type="GO" id="GO:0008830">
    <property type="term" value="F:dTDP-4-dehydrorhamnose 3,5-epimerase activity"/>
    <property type="evidence" value="ECO:0007669"/>
    <property type="project" value="UniProtKB-UniRule"/>
</dbReference>
<evidence type="ECO:0000313" key="9">
    <source>
        <dbReference type="Proteomes" id="UP000542776"/>
    </source>
</evidence>
<evidence type="ECO:0000256" key="7">
    <source>
        <dbReference type="RuleBase" id="RU364069"/>
    </source>
</evidence>
<dbReference type="AlphaFoldDB" id="A0A7W6EBG2"/>
<dbReference type="RefSeq" id="WP_183199760.1">
    <property type="nucleotide sequence ID" value="NZ_JACIEK010000004.1"/>
</dbReference>
<keyword evidence="7 8" id="KW-0413">Isomerase</keyword>
<dbReference type="EC" id="5.1.3.13" evidence="3 7"/>
<feature type="active site" description="Proton acceptor" evidence="5">
    <location>
        <position position="63"/>
    </location>
</feature>
<dbReference type="PANTHER" id="PTHR21047">
    <property type="entry name" value="DTDP-6-DEOXY-D-GLUCOSE-3,5 EPIMERASE"/>
    <property type="match status" value="1"/>
</dbReference>
<dbReference type="Gene3D" id="2.60.120.10">
    <property type="entry name" value="Jelly Rolls"/>
    <property type="match status" value="1"/>
</dbReference>
<comment type="catalytic activity">
    <reaction evidence="1 7">
        <text>dTDP-4-dehydro-6-deoxy-alpha-D-glucose = dTDP-4-dehydro-beta-L-rhamnose</text>
        <dbReference type="Rhea" id="RHEA:16969"/>
        <dbReference type="ChEBI" id="CHEBI:57649"/>
        <dbReference type="ChEBI" id="CHEBI:62830"/>
        <dbReference type="EC" id="5.1.3.13"/>
    </reaction>
</comment>
<dbReference type="NCBIfam" id="TIGR01221">
    <property type="entry name" value="rmlC"/>
    <property type="match status" value="1"/>
</dbReference>
<dbReference type="GO" id="GO:0000271">
    <property type="term" value="P:polysaccharide biosynthetic process"/>
    <property type="evidence" value="ECO:0007669"/>
    <property type="project" value="TreeGrafter"/>
</dbReference>
<keyword evidence="9" id="KW-1185">Reference proteome</keyword>
<organism evidence="8 9">
    <name type="scientific">Aureimonas pseudogalii</name>
    <dbReference type="NCBI Taxonomy" id="1744844"/>
    <lineage>
        <taxon>Bacteria</taxon>
        <taxon>Pseudomonadati</taxon>
        <taxon>Pseudomonadota</taxon>
        <taxon>Alphaproteobacteria</taxon>
        <taxon>Hyphomicrobiales</taxon>
        <taxon>Aurantimonadaceae</taxon>
        <taxon>Aureimonas</taxon>
    </lineage>
</organism>